<evidence type="ECO:0000259" key="5">
    <source>
        <dbReference type="Pfam" id="PF04055"/>
    </source>
</evidence>
<dbReference type="InterPro" id="IPR050377">
    <property type="entry name" value="Radical_SAM_PqqE_MftC-like"/>
</dbReference>
<keyword evidence="1" id="KW-0949">S-adenosyl-L-methionine</keyword>
<evidence type="ECO:0000256" key="1">
    <source>
        <dbReference type="ARBA" id="ARBA00022691"/>
    </source>
</evidence>
<reference evidence="8" key="1">
    <citation type="submission" date="2017-09" db="EMBL/GenBank/DDBJ databases">
        <title>Depth-based differentiation of microbial function through sediment-hosted aquifers and enrichment of novel symbionts in the deep terrestrial subsurface.</title>
        <authorList>
            <person name="Probst A.J."/>
            <person name="Ladd B."/>
            <person name="Jarett J.K."/>
            <person name="Geller-Mcgrath D.E."/>
            <person name="Sieber C.M.K."/>
            <person name="Emerson J.B."/>
            <person name="Anantharaman K."/>
            <person name="Thomas B.C."/>
            <person name="Malmstrom R."/>
            <person name="Stieglmeier M."/>
            <person name="Klingl A."/>
            <person name="Woyke T."/>
            <person name="Ryan C.M."/>
            <person name="Banfield J.F."/>
        </authorList>
    </citation>
    <scope>NUCLEOTIDE SEQUENCE [LARGE SCALE GENOMIC DNA]</scope>
</reference>
<comment type="caution">
    <text evidence="7">The sequence shown here is derived from an EMBL/GenBank/DDBJ whole genome shotgun (WGS) entry which is preliminary data.</text>
</comment>
<name>A0A2M7JED1_9BACT</name>
<dbReference type="CDD" id="cd21109">
    <property type="entry name" value="SPASM"/>
    <property type="match status" value="1"/>
</dbReference>
<evidence type="ECO:0000256" key="3">
    <source>
        <dbReference type="ARBA" id="ARBA00023004"/>
    </source>
</evidence>
<dbReference type="SFLD" id="SFLDG01067">
    <property type="entry name" value="SPASM/twitch_domain_containing"/>
    <property type="match status" value="1"/>
</dbReference>
<evidence type="ECO:0000259" key="6">
    <source>
        <dbReference type="Pfam" id="PF13186"/>
    </source>
</evidence>
<dbReference type="Proteomes" id="UP000229297">
    <property type="component" value="Unassembled WGS sequence"/>
</dbReference>
<gene>
    <name evidence="7" type="ORF">COZ71_01575</name>
</gene>
<dbReference type="InterPro" id="IPR013785">
    <property type="entry name" value="Aldolase_TIM"/>
</dbReference>
<dbReference type="GO" id="GO:0051536">
    <property type="term" value="F:iron-sulfur cluster binding"/>
    <property type="evidence" value="ECO:0007669"/>
    <property type="project" value="UniProtKB-KW"/>
</dbReference>
<feature type="domain" description="Radical SAM core" evidence="5">
    <location>
        <begin position="9"/>
        <end position="158"/>
    </location>
</feature>
<accession>A0A2M7JED1</accession>
<keyword evidence="2" id="KW-0479">Metal-binding</keyword>
<evidence type="ECO:0000313" key="8">
    <source>
        <dbReference type="Proteomes" id="UP000229297"/>
    </source>
</evidence>
<dbReference type="AlphaFoldDB" id="A0A2M7JED1"/>
<dbReference type="SUPFAM" id="SSF102114">
    <property type="entry name" value="Radical SAM enzymes"/>
    <property type="match status" value="1"/>
</dbReference>
<evidence type="ECO:0000256" key="2">
    <source>
        <dbReference type="ARBA" id="ARBA00022723"/>
    </source>
</evidence>
<organism evidence="7 8">
    <name type="scientific">Candidatus Desantisbacteria bacterium CG_4_8_14_3_um_filter_40_12</name>
    <dbReference type="NCBI Taxonomy" id="1974545"/>
    <lineage>
        <taxon>Bacteria</taxon>
        <taxon>Candidatus Desantisiibacteriota</taxon>
    </lineage>
</organism>
<dbReference type="PANTHER" id="PTHR11228">
    <property type="entry name" value="RADICAL SAM DOMAIN PROTEIN"/>
    <property type="match status" value="1"/>
</dbReference>
<dbReference type="InterPro" id="IPR058240">
    <property type="entry name" value="rSAM_sf"/>
</dbReference>
<dbReference type="PANTHER" id="PTHR11228:SF7">
    <property type="entry name" value="PQQA PEPTIDE CYCLASE"/>
    <property type="match status" value="1"/>
</dbReference>
<keyword evidence="4" id="KW-0411">Iron-sulfur</keyword>
<evidence type="ECO:0000313" key="7">
    <source>
        <dbReference type="EMBL" id="PIX17764.1"/>
    </source>
</evidence>
<dbReference type="CDD" id="cd01335">
    <property type="entry name" value="Radical_SAM"/>
    <property type="match status" value="1"/>
</dbReference>
<keyword evidence="3" id="KW-0408">Iron</keyword>
<dbReference type="Pfam" id="PF04055">
    <property type="entry name" value="Radical_SAM"/>
    <property type="match status" value="1"/>
</dbReference>
<dbReference type="Pfam" id="PF13186">
    <property type="entry name" value="SPASM"/>
    <property type="match status" value="1"/>
</dbReference>
<dbReference type="GO" id="GO:0046872">
    <property type="term" value="F:metal ion binding"/>
    <property type="evidence" value="ECO:0007669"/>
    <property type="project" value="UniProtKB-KW"/>
</dbReference>
<dbReference type="GO" id="GO:0003824">
    <property type="term" value="F:catalytic activity"/>
    <property type="evidence" value="ECO:0007669"/>
    <property type="project" value="InterPro"/>
</dbReference>
<dbReference type="InterPro" id="IPR023885">
    <property type="entry name" value="4Fe4S-binding_SPASM_dom"/>
</dbReference>
<dbReference type="Gene3D" id="3.20.20.70">
    <property type="entry name" value="Aldolase class I"/>
    <property type="match status" value="1"/>
</dbReference>
<dbReference type="SFLD" id="SFLDS00029">
    <property type="entry name" value="Radical_SAM"/>
    <property type="match status" value="1"/>
</dbReference>
<evidence type="ECO:0000256" key="4">
    <source>
        <dbReference type="ARBA" id="ARBA00023014"/>
    </source>
</evidence>
<feature type="domain" description="4Fe4S-binding SPASM" evidence="6">
    <location>
        <begin position="232"/>
        <end position="288"/>
    </location>
</feature>
<dbReference type="EMBL" id="PFIC01000044">
    <property type="protein sequence ID" value="PIX17764.1"/>
    <property type="molecule type" value="Genomic_DNA"/>
</dbReference>
<sequence length="319" mass="37489">MTKIRFACIIVTYRCNAKCHMCNTWKYPSKKEEVDLAIFEKLPQMDIVNVTGGEPFLRADIEDIIAILRKKCNRLVISSNGYWTDRILALFRKRQDIGIRISIEGLPKANDELRGIPDGFDRGIRTLIELSHMGVKDIGFGITVSDRNARDILELYHLAKMMKVEFATAAIHNSYYFHKYDNRFKYPEIAIEEFKKLIYEMLKSSRPKDWFRAYFNYGLISYIKGNPRLLPCEMGYESFFLDPYGEIRPCNVMEETMGNLRERSFDEIWNGSEAERIRDRVRNCKENCWMIGSVGEMMKKNVAIPVKWILKSKFLKQEY</sequence>
<protein>
    <submittedName>
        <fullName evidence="7">Radical SAM protein</fullName>
    </submittedName>
</protein>
<proteinExistence type="predicted"/>
<dbReference type="InterPro" id="IPR007197">
    <property type="entry name" value="rSAM"/>
</dbReference>